<dbReference type="AlphaFoldDB" id="A0A521E0Z0"/>
<evidence type="ECO:0000259" key="3">
    <source>
        <dbReference type="PROSITE" id="PS51186"/>
    </source>
</evidence>
<dbReference type="RefSeq" id="WP_142663491.1">
    <property type="nucleotide sequence ID" value="NZ_FXTK01000010.1"/>
</dbReference>
<dbReference type="EMBL" id="FXTK01000010">
    <property type="protein sequence ID" value="SMO76790.1"/>
    <property type="molecule type" value="Genomic_DNA"/>
</dbReference>
<dbReference type="Gene3D" id="3.40.630.30">
    <property type="match status" value="1"/>
</dbReference>
<evidence type="ECO:0000256" key="2">
    <source>
        <dbReference type="ARBA" id="ARBA00023315"/>
    </source>
</evidence>
<sequence>MPITIRIDQGVPPHLQGAAARLYWRGFGAALQPMPTRPRQGVALVAALMQPGRALIALGPQGGLVGIAGLRGVEGGFLGDGTGGFVAAFGPARGRLRHLATHLHRGGVTTDDMILDGLVVRAGWRGRGIARALVDAAASQAGRLGHPALLAEVMADNPEALAAWQAMGFQPIGRQRQGWPWHAPAHLLRRAL</sequence>
<dbReference type="SUPFAM" id="SSF55729">
    <property type="entry name" value="Acyl-CoA N-acyltransferases (Nat)"/>
    <property type="match status" value="1"/>
</dbReference>
<dbReference type="InterPro" id="IPR000182">
    <property type="entry name" value="GNAT_dom"/>
</dbReference>
<dbReference type="Pfam" id="PF00583">
    <property type="entry name" value="Acetyltransf_1"/>
    <property type="match status" value="1"/>
</dbReference>
<keyword evidence="5" id="KW-1185">Reference proteome</keyword>
<evidence type="ECO:0000256" key="1">
    <source>
        <dbReference type="ARBA" id="ARBA00022679"/>
    </source>
</evidence>
<proteinExistence type="predicted"/>
<evidence type="ECO:0000313" key="4">
    <source>
        <dbReference type="EMBL" id="SMO76790.1"/>
    </source>
</evidence>
<keyword evidence="2" id="KW-0012">Acyltransferase</keyword>
<keyword evidence="1 4" id="KW-0808">Transferase</keyword>
<dbReference type="PANTHER" id="PTHR43877">
    <property type="entry name" value="AMINOALKYLPHOSPHONATE N-ACETYLTRANSFERASE-RELATED-RELATED"/>
    <property type="match status" value="1"/>
</dbReference>
<reference evidence="4 5" key="1">
    <citation type="submission" date="2017-05" db="EMBL/GenBank/DDBJ databases">
        <authorList>
            <person name="Varghese N."/>
            <person name="Submissions S."/>
        </authorList>
    </citation>
    <scope>NUCLEOTIDE SEQUENCE [LARGE SCALE GENOMIC DNA]</scope>
    <source>
        <strain evidence="4 5">DSM 100094</strain>
    </source>
</reference>
<dbReference type="PROSITE" id="PS51186">
    <property type="entry name" value="GNAT"/>
    <property type="match status" value="1"/>
</dbReference>
<dbReference type="OrthoDB" id="7771980at2"/>
<evidence type="ECO:0000313" key="5">
    <source>
        <dbReference type="Proteomes" id="UP000319014"/>
    </source>
</evidence>
<dbReference type="GO" id="GO:0016747">
    <property type="term" value="F:acyltransferase activity, transferring groups other than amino-acyl groups"/>
    <property type="evidence" value="ECO:0007669"/>
    <property type="project" value="InterPro"/>
</dbReference>
<dbReference type="Proteomes" id="UP000319014">
    <property type="component" value="Unassembled WGS sequence"/>
</dbReference>
<gene>
    <name evidence="4" type="ORF">SAMN06265221_11099</name>
</gene>
<dbReference type="InterPro" id="IPR016181">
    <property type="entry name" value="Acyl_CoA_acyltransferase"/>
</dbReference>
<protein>
    <submittedName>
        <fullName evidence="4">Acetyltransferase (GNAT) family protein</fullName>
    </submittedName>
</protein>
<organism evidence="4 5">
    <name type="scientific">Paracoccus laeviglucosivorans</name>
    <dbReference type="NCBI Taxonomy" id="1197861"/>
    <lineage>
        <taxon>Bacteria</taxon>
        <taxon>Pseudomonadati</taxon>
        <taxon>Pseudomonadota</taxon>
        <taxon>Alphaproteobacteria</taxon>
        <taxon>Rhodobacterales</taxon>
        <taxon>Paracoccaceae</taxon>
        <taxon>Paracoccus</taxon>
    </lineage>
</organism>
<accession>A0A521E0Z0</accession>
<feature type="domain" description="N-acetyltransferase" evidence="3">
    <location>
        <begin position="115"/>
        <end position="190"/>
    </location>
</feature>
<name>A0A521E0Z0_9RHOB</name>
<dbReference type="InterPro" id="IPR050832">
    <property type="entry name" value="Bact_Acetyltransf"/>
</dbReference>
<dbReference type="CDD" id="cd04301">
    <property type="entry name" value="NAT_SF"/>
    <property type="match status" value="1"/>
</dbReference>